<keyword evidence="4" id="KW-1133">Transmembrane helix</keyword>
<evidence type="ECO:0000256" key="4">
    <source>
        <dbReference type="SAM" id="Phobius"/>
    </source>
</evidence>
<keyword evidence="3" id="KW-0378">Hydrolase</keyword>
<protein>
    <recommendedName>
        <fullName evidence="2">sphingomyelin phosphodiesterase</fullName>
        <ecNumber evidence="2">3.1.4.12</ecNumber>
    </recommendedName>
</protein>
<dbReference type="GO" id="GO:0005576">
    <property type="term" value="C:extracellular region"/>
    <property type="evidence" value="ECO:0007669"/>
    <property type="project" value="InterPro"/>
</dbReference>
<evidence type="ECO:0000256" key="1">
    <source>
        <dbReference type="ARBA" id="ARBA00006335"/>
    </source>
</evidence>
<evidence type="ECO:0000259" key="5">
    <source>
        <dbReference type="Pfam" id="PF03372"/>
    </source>
</evidence>
<dbReference type="AlphaFoldDB" id="A0A8H7S0L1"/>
<feature type="transmembrane region" description="Helical" evidence="4">
    <location>
        <begin position="106"/>
        <end position="128"/>
    </location>
</feature>
<dbReference type="OrthoDB" id="40902at2759"/>
<accession>A0A8H7S0L1</accession>
<evidence type="ECO:0000256" key="3">
    <source>
        <dbReference type="ARBA" id="ARBA00022801"/>
    </source>
</evidence>
<dbReference type="InterPro" id="IPR038772">
    <property type="entry name" value="Sph/SMPD2-like"/>
</dbReference>
<dbReference type="InterPro" id="IPR036691">
    <property type="entry name" value="Endo/exonu/phosph_ase_sf"/>
</dbReference>
<dbReference type="PANTHER" id="PTHR16320">
    <property type="entry name" value="SPHINGOMYELINASE FAMILY MEMBER"/>
    <property type="match status" value="1"/>
</dbReference>
<keyword evidence="4" id="KW-0472">Membrane</keyword>
<dbReference type="Pfam" id="PF03372">
    <property type="entry name" value="Exo_endo_phos"/>
    <property type="match status" value="1"/>
</dbReference>
<evidence type="ECO:0000313" key="6">
    <source>
        <dbReference type="EMBL" id="KAG2219238.1"/>
    </source>
</evidence>
<dbReference type="CDD" id="cd09078">
    <property type="entry name" value="nSMase"/>
    <property type="match status" value="1"/>
</dbReference>
<dbReference type="Proteomes" id="UP000646827">
    <property type="component" value="Unassembled WGS sequence"/>
</dbReference>
<organism evidence="6 7">
    <name type="scientific">Circinella minor</name>
    <dbReference type="NCBI Taxonomy" id="1195481"/>
    <lineage>
        <taxon>Eukaryota</taxon>
        <taxon>Fungi</taxon>
        <taxon>Fungi incertae sedis</taxon>
        <taxon>Mucoromycota</taxon>
        <taxon>Mucoromycotina</taxon>
        <taxon>Mucoromycetes</taxon>
        <taxon>Mucorales</taxon>
        <taxon>Lichtheimiaceae</taxon>
        <taxon>Circinella</taxon>
    </lineage>
</organism>
<dbReference type="Gene3D" id="3.60.10.10">
    <property type="entry name" value="Endonuclease/exonuclease/phosphatase"/>
    <property type="match status" value="1"/>
</dbReference>
<proteinExistence type="inferred from homology"/>
<dbReference type="InterPro" id="IPR017766">
    <property type="entry name" value="Sphingomyelinase/PLipase_C"/>
</dbReference>
<name>A0A8H7S0L1_9FUNG</name>
<dbReference type="GO" id="GO:0004767">
    <property type="term" value="F:sphingomyelin phosphodiesterase activity"/>
    <property type="evidence" value="ECO:0007669"/>
    <property type="project" value="UniProtKB-EC"/>
</dbReference>
<dbReference type="InterPro" id="IPR005135">
    <property type="entry name" value="Endo/exonuclease/phosphatase"/>
</dbReference>
<comment type="similarity">
    <text evidence="1">Belongs to the neutral sphingomyelinase family.</text>
</comment>
<evidence type="ECO:0000256" key="2">
    <source>
        <dbReference type="ARBA" id="ARBA00012369"/>
    </source>
</evidence>
<feature type="domain" description="Endonuclease/exonuclease/phosphatase" evidence="5">
    <location>
        <begin position="150"/>
        <end position="375"/>
    </location>
</feature>
<dbReference type="EMBL" id="JAEPRB010000188">
    <property type="protein sequence ID" value="KAG2219238.1"/>
    <property type="molecule type" value="Genomic_DNA"/>
</dbReference>
<gene>
    <name evidence="6" type="ORF">INT45_009846</name>
</gene>
<dbReference type="PANTHER" id="PTHR16320:SF1">
    <property type="entry name" value="SPHINGOMYELINASE DDB_G0288017"/>
    <property type="match status" value="1"/>
</dbReference>
<keyword evidence="4" id="KW-0812">Transmembrane</keyword>
<dbReference type="SUPFAM" id="SSF56219">
    <property type="entry name" value="DNase I-like"/>
    <property type="match status" value="1"/>
</dbReference>
<reference evidence="6 7" key="1">
    <citation type="submission" date="2020-12" db="EMBL/GenBank/DDBJ databases">
        <title>Metabolic potential, ecology and presence of endohyphal bacteria is reflected in genomic diversity of Mucoromycotina.</title>
        <authorList>
            <person name="Muszewska A."/>
            <person name="Okrasinska A."/>
            <person name="Steczkiewicz K."/>
            <person name="Drgas O."/>
            <person name="Orlowska M."/>
            <person name="Perlinska-Lenart U."/>
            <person name="Aleksandrzak-Piekarczyk T."/>
            <person name="Szatraj K."/>
            <person name="Zielenkiewicz U."/>
            <person name="Pilsyk S."/>
            <person name="Malc E."/>
            <person name="Mieczkowski P."/>
            <person name="Kruszewska J.S."/>
            <person name="Biernat P."/>
            <person name="Pawlowska J."/>
        </authorList>
    </citation>
    <scope>NUCLEOTIDE SEQUENCE [LARGE SCALE GENOMIC DNA]</scope>
    <source>
        <strain evidence="6 7">CBS 142.35</strain>
    </source>
</reference>
<sequence>MPPQRHDSTHNDTDEEEELLYDMNKLDGDIIRRHNEDDDEFIYNQDAPLLTGVSSTSRTTKKQTVGWLNKLRQKISHFSIVSIQTSSTSKESTSIRRRRRCCCCRLSLCLVITALITITFFIWNLFYFSPATLPNPTFPDKSTNTDARFLTLNIFMRPPGVKNNKSDYKEQRLDYIIKYILPHYDVITIQEAFAFANRRIDKLQVAAREMGFNYQVASPRHYPWQLAADGGLLLLSRFPIAKSDVIEFPRGLHSDWLSKKGALHALIELNAQRSVHVYTTHTQASYESGGKLNMDDTNMRLSQFALVHQFISETARNDGSPIMIMGDLNVDASKHDQENKTLPALHSSDAYIKMVNILNGTGLPDGTYSDPDWHIDTMKDIVYEQFGYHPVTFGNVVADKEATEGVKPVETVLTHFDQVTTVQSIDRMFWADRFSDTITVSNITIEHFFIKDNSELTKDEKEEIEFTQISDHYGLSCHIRLN</sequence>
<keyword evidence="7" id="KW-1185">Reference proteome</keyword>
<comment type="caution">
    <text evidence="6">The sequence shown here is derived from an EMBL/GenBank/DDBJ whole genome shotgun (WGS) entry which is preliminary data.</text>
</comment>
<dbReference type="EC" id="3.1.4.12" evidence="2"/>
<evidence type="ECO:0000313" key="7">
    <source>
        <dbReference type="Proteomes" id="UP000646827"/>
    </source>
</evidence>
<dbReference type="GO" id="GO:0005737">
    <property type="term" value="C:cytoplasm"/>
    <property type="evidence" value="ECO:0007669"/>
    <property type="project" value="TreeGrafter"/>
</dbReference>